<evidence type="ECO:0000259" key="2">
    <source>
        <dbReference type="Pfam" id="PF02517"/>
    </source>
</evidence>
<keyword evidence="1" id="KW-0472">Membrane</keyword>
<comment type="caution">
    <text evidence="3">The sequence shown here is derived from an EMBL/GenBank/DDBJ whole genome shotgun (WGS) entry which is preliminary data.</text>
</comment>
<feature type="transmembrane region" description="Helical" evidence="1">
    <location>
        <begin position="175"/>
        <end position="194"/>
    </location>
</feature>
<feature type="domain" description="CAAX prenyl protease 2/Lysostaphin resistance protein A-like" evidence="2">
    <location>
        <begin position="222"/>
        <end position="288"/>
    </location>
</feature>
<keyword evidence="1" id="KW-0812">Transmembrane</keyword>
<dbReference type="EMBL" id="BDQV01000166">
    <property type="protein sequence ID" value="GAY57695.1"/>
    <property type="molecule type" value="Genomic_DNA"/>
</dbReference>
<proteinExistence type="predicted"/>
<evidence type="ECO:0000256" key="1">
    <source>
        <dbReference type="SAM" id="Phobius"/>
    </source>
</evidence>
<dbReference type="AlphaFoldDB" id="A0A2H5Q068"/>
<keyword evidence="1" id="KW-1133">Transmembrane helix</keyword>
<evidence type="ECO:0000313" key="4">
    <source>
        <dbReference type="Proteomes" id="UP000236630"/>
    </source>
</evidence>
<dbReference type="STRING" id="55188.A0A2H5Q068"/>
<dbReference type="PANTHER" id="PTHR43592:SF4">
    <property type="entry name" value="CAAX AMINO TERMINAL PROTEASE FAMILY PROTEIN"/>
    <property type="match status" value="1"/>
</dbReference>
<dbReference type="GO" id="GO:0080120">
    <property type="term" value="P:CAAX-box protein maturation"/>
    <property type="evidence" value="ECO:0007669"/>
    <property type="project" value="UniProtKB-ARBA"/>
</dbReference>
<protein>
    <recommendedName>
        <fullName evidence="2">CAAX prenyl protease 2/Lysostaphin resistance protein A-like domain-containing protein</fullName>
    </recommendedName>
</protein>
<dbReference type="PANTHER" id="PTHR43592">
    <property type="entry name" value="CAAX AMINO TERMINAL PROTEASE"/>
    <property type="match status" value="1"/>
</dbReference>
<reference evidence="3 4" key="1">
    <citation type="journal article" date="2017" name="Front. Genet.">
        <title>Draft sequencing of the heterozygous diploid genome of Satsuma (Citrus unshiu Marc.) using a hybrid assembly approach.</title>
        <authorList>
            <person name="Shimizu T."/>
            <person name="Tanizawa Y."/>
            <person name="Mochizuki T."/>
            <person name="Nagasaki H."/>
            <person name="Yoshioka T."/>
            <person name="Toyoda A."/>
            <person name="Fujiyama A."/>
            <person name="Kaminuma E."/>
            <person name="Nakamura Y."/>
        </authorList>
    </citation>
    <scope>NUCLEOTIDE SEQUENCE [LARGE SCALE GENOMIC DNA]</scope>
    <source>
        <strain evidence="4">cv. Miyagawa wase</strain>
    </source>
</reference>
<sequence length="350" mass="38921">MNRSRSLTVSPLHPLSTKFDGNFFEPLSLPLLSRKNALCSSIFNSSFSFKASPKCHLPRNNITEKPVKKTDLLSMVKDDFSVLASDIPWESENVWSTMIFYMFNLHIPLGYGGLSIVAYTLHQPVLDLQTQALSLLLFQVLELSAALFLLSRTIKPEYDLVNFFKTIKSPAERNWLLASALGFAVLTSLVFLASLVADRLFGAKAANNPLVREILLSSDISATAIVLVNCIIAPLLEEAVYRGFLLTSLASTMSWRNAVVISSAIFSVAHFSIDNFLQLFIIGCVLGSSLFVSHFFRFLLLRKQRALPIPSPVALPFPLHRPLRHLSTHQRSHSVGVAQSLKPLLSRSKH</sequence>
<accession>A0A2H5Q068</accession>
<feature type="transmembrane region" description="Helical" evidence="1">
    <location>
        <begin position="279"/>
        <end position="300"/>
    </location>
</feature>
<dbReference type="GO" id="GO:0004175">
    <property type="term" value="F:endopeptidase activity"/>
    <property type="evidence" value="ECO:0007669"/>
    <property type="project" value="UniProtKB-ARBA"/>
</dbReference>
<keyword evidence="4" id="KW-1185">Reference proteome</keyword>
<dbReference type="Proteomes" id="UP000236630">
    <property type="component" value="Unassembled WGS sequence"/>
</dbReference>
<organism evidence="3 4">
    <name type="scientific">Citrus unshiu</name>
    <name type="common">Satsuma mandarin</name>
    <name type="synonym">Citrus nobilis var. unshiu</name>
    <dbReference type="NCBI Taxonomy" id="55188"/>
    <lineage>
        <taxon>Eukaryota</taxon>
        <taxon>Viridiplantae</taxon>
        <taxon>Streptophyta</taxon>
        <taxon>Embryophyta</taxon>
        <taxon>Tracheophyta</taxon>
        <taxon>Spermatophyta</taxon>
        <taxon>Magnoliopsida</taxon>
        <taxon>eudicotyledons</taxon>
        <taxon>Gunneridae</taxon>
        <taxon>Pentapetalae</taxon>
        <taxon>rosids</taxon>
        <taxon>malvids</taxon>
        <taxon>Sapindales</taxon>
        <taxon>Rutaceae</taxon>
        <taxon>Aurantioideae</taxon>
        <taxon>Citrus</taxon>
    </lineage>
</organism>
<dbReference type="InterPro" id="IPR003675">
    <property type="entry name" value="Rce1/LyrA-like_dom"/>
</dbReference>
<feature type="transmembrane region" description="Helical" evidence="1">
    <location>
        <begin position="99"/>
        <end position="121"/>
    </location>
</feature>
<evidence type="ECO:0000313" key="3">
    <source>
        <dbReference type="EMBL" id="GAY57695.1"/>
    </source>
</evidence>
<name>A0A2H5Q068_CITUN</name>
<dbReference type="Pfam" id="PF02517">
    <property type="entry name" value="Rce1-like"/>
    <property type="match status" value="1"/>
</dbReference>
<feature type="transmembrane region" description="Helical" evidence="1">
    <location>
        <begin position="133"/>
        <end position="154"/>
    </location>
</feature>
<gene>
    <name evidence="3" type="ORF">CUMW_181400</name>
</gene>